<keyword evidence="1" id="KW-1133">Transmembrane helix</keyword>
<protein>
    <submittedName>
        <fullName evidence="2">Uncharacterized protein</fullName>
    </submittedName>
</protein>
<proteinExistence type="predicted"/>
<gene>
    <name evidence="2" type="ORF">HID58_057144</name>
</gene>
<keyword evidence="1" id="KW-0812">Transmembrane</keyword>
<comment type="caution">
    <text evidence="2">The sequence shown here is derived from an EMBL/GenBank/DDBJ whole genome shotgun (WGS) entry which is preliminary data.</text>
</comment>
<organism evidence="2 3">
    <name type="scientific">Brassica napus</name>
    <name type="common">Rape</name>
    <dbReference type="NCBI Taxonomy" id="3708"/>
    <lineage>
        <taxon>Eukaryota</taxon>
        <taxon>Viridiplantae</taxon>
        <taxon>Streptophyta</taxon>
        <taxon>Embryophyta</taxon>
        <taxon>Tracheophyta</taxon>
        <taxon>Spermatophyta</taxon>
        <taxon>Magnoliopsida</taxon>
        <taxon>eudicotyledons</taxon>
        <taxon>Gunneridae</taxon>
        <taxon>Pentapetalae</taxon>
        <taxon>rosids</taxon>
        <taxon>malvids</taxon>
        <taxon>Brassicales</taxon>
        <taxon>Brassicaceae</taxon>
        <taxon>Brassiceae</taxon>
        <taxon>Brassica</taxon>
    </lineage>
</organism>
<feature type="transmembrane region" description="Helical" evidence="1">
    <location>
        <begin position="167"/>
        <end position="191"/>
    </location>
</feature>
<dbReference type="Proteomes" id="UP000824890">
    <property type="component" value="Unassembled WGS sequence"/>
</dbReference>
<feature type="transmembrane region" description="Helical" evidence="1">
    <location>
        <begin position="126"/>
        <end position="147"/>
    </location>
</feature>
<dbReference type="EMBL" id="JAGKQM010000013">
    <property type="protein sequence ID" value="KAH0894715.1"/>
    <property type="molecule type" value="Genomic_DNA"/>
</dbReference>
<keyword evidence="1" id="KW-0472">Membrane</keyword>
<evidence type="ECO:0000313" key="3">
    <source>
        <dbReference type="Proteomes" id="UP000824890"/>
    </source>
</evidence>
<evidence type="ECO:0000313" key="2">
    <source>
        <dbReference type="EMBL" id="KAH0894715.1"/>
    </source>
</evidence>
<sequence>MSERNLPGPGSDVRRLDGSPLLLHLRLALHPLKQLLPSFMMMMVTAPLCPLFRPPPDPPPCKFLPLVSLSPVAPPEPPDPPDAAAVVTLLRFVNTSSSFFPLAMTQIPDLDFPSSKPESRVCDVPLLFSGVSSFVYGCLFPAVCSLLAHRLSIGSLLSCHVHLCFSLYVYCLVEWYDMLVVWVILDVWILVLNVDVLMDLISFGSIVVLECSIFVASMRLSPAICSFRFVFNPTFGSANLNTLRGIYADESGYVEYKLLGCFLFGAVSFPNVYSSLE</sequence>
<reference evidence="2 3" key="1">
    <citation type="submission" date="2021-05" db="EMBL/GenBank/DDBJ databases">
        <title>Genome Assembly of Synthetic Allotetraploid Brassica napus Reveals Homoeologous Exchanges between Subgenomes.</title>
        <authorList>
            <person name="Davis J.T."/>
        </authorList>
    </citation>
    <scope>NUCLEOTIDE SEQUENCE [LARGE SCALE GENOMIC DNA]</scope>
    <source>
        <strain evidence="3">cv. Da-Ae</strain>
        <tissue evidence="2">Seedling</tissue>
    </source>
</reference>
<evidence type="ECO:0000256" key="1">
    <source>
        <dbReference type="SAM" id="Phobius"/>
    </source>
</evidence>
<feature type="transmembrane region" description="Helical" evidence="1">
    <location>
        <begin position="197"/>
        <end position="218"/>
    </location>
</feature>
<accession>A0ABQ8ARQ7</accession>
<name>A0ABQ8ARQ7_BRANA</name>
<keyword evidence="3" id="KW-1185">Reference proteome</keyword>